<reference evidence="1 2" key="1">
    <citation type="submission" date="2019-04" db="EMBL/GenBank/DDBJ databases">
        <title>An improved genome assembly and genetic linkage map for asparagus bean, Vigna unguiculata ssp. sesquipedialis.</title>
        <authorList>
            <person name="Xia Q."/>
            <person name="Zhang R."/>
            <person name="Dong Y."/>
        </authorList>
    </citation>
    <scope>NUCLEOTIDE SEQUENCE [LARGE SCALE GENOMIC DNA]</scope>
    <source>
        <tissue evidence="1">Leaf</tissue>
    </source>
</reference>
<dbReference type="AlphaFoldDB" id="A0A4D6MYR1"/>
<accession>A0A4D6MYR1</accession>
<proteinExistence type="predicted"/>
<name>A0A4D6MYR1_VIGUN</name>
<keyword evidence="2" id="KW-1185">Reference proteome</keyword>
<evidence type="ECO:0000313" key="2">
    <source>
        <dbReference type="Proteomes" id="UP000501690"/>
    </source>
</evidence>
<dbReference type="Proteomes" id="UP000501690">
    <property type="component" value="Linkage Group LG9"/>
</dbReference>
<sequence>MVKEARCCTLSRSSLHARHHSHLAGAACDVAEPRLLAVGGIVEEVGASLQQVVLQFRSPTRLIKFHPLVEEIPCQGRREKWNSLEERRRV</sequence>
<dbReference type="EMBL" id="CP039353">
    <property type="protein sequence ID" value="QCE06633.1"/>
    <property type="molecule type" value="Genomic_DNA"/>
</dbReference>
<gene>
    <name evidence="1" type="ORF">DEO72_LG9g1647</name>
</gene>
<organism evidence="1 2">
    <name type="scientific">Vigna unguiculata</name>
    <name type="common">Cowpea</name>
    <dbReference type="NCBI Taxonomy" id="3917"/>
    <lineage>
        <taxon>Eukaryota</taxon>
        <taxon>Viridiplantae</taxon>
        <taxon>Streptophyta</taxon>
        <taxon>Embryophyta</taxon>
        <taxon>Tracheophyta</taxon>
        <taxon>Spermatophyta</taxon>
        <taxon>Magnoliopsida</taxon>
        <taxon>eudicotyledons</taxon>
        <taxon>Gunneridae</taxon>
        <taxon>Pentapetalae</taxon>
        <taxon>rosids</taxon>
        <taxon>fabids</taxon>
        <taxon>Fabales</taxon>
        <taxon>Fabaceae</taxon>
        <taxon>Papilionoideae</taxon>
        <taxon>50 kb inversion clade</taxon>
        <taxon>NPAAA clade</taxon>
        <taxon>indigoferoid/millettioid clade</taxon>
        <taxon>Phaseoleae</taxon>
        <taxon>Vigna</taxon>
    </lineage>
</organism>
<protein>
    <submittedName>
        <fullName evidence="1">Uncharacterized protein</fullName>
    </submittedName>
</protein>
<evidence type="ECO:0000313" key="1">
    <source>
        <dbReference type="EMBL" id="QCE06633.1"/>
    </source>
</evidence>